<gene>
    <name evidence="2" type="ORF">CNEO2_270001</name>
    <name evidence="1" type="ORF">CNEO_40340</name>
    <name evidence="3" type="ORF">CNEONATNEC25_00027</name>
</gene>
<organism evidence="3 4">
    <name type="scientific">Clostridium neonatale</name>
    <dbReference type="NCBI Taxonomy" id="137838"/>
    <lineage>
        <taxon>Bacteria</taxon>
        <taxon>Bacillati</taxon>
        <taxon>Bacillota</taxon>
        <taxon>Clostridia</taxon>
        <taxon>Eubacteriales</taxon>
        <taxon>Clostridiaceae</taxon>
        <taxon>Clostridium</taxon>
    </lineage>
</organism>
<evidence type="ECO:0000313" key="4">
    <source>
        <dbReference type="Proteomes" id="UP000431451"/>
    </source>
</evidence>
<dbReference type="AlphaFoldDB" id="A0A650M1C1"/>
<protein>
    <submittedName>
        <fullName evidence="3">Uncharacterized protein</fullName>
    </submittedName>
</protein>
<name>A0A650M1C1_9CLOT</name>
<dbReference type="Proteomes" id="UP001189143">
    <property type="component" value="Unassembled WGS sequence"/>
</dbReference>
<accession>A0A650M1C1</accession>
<evidence type="ECO:0000313" key="3">
    <source>
        <dbReference type="EMBL" id="VCT82484.1"/>
    </source>
</evidence>
<sequence>MGHLYDNMTHTNKDVVEVWNRIQDKHMNLHKLGEEIISQIKSGDYDVINKYNTTEQISKDLINEFNMIINIAKKLDDSGRNVYEE</sequence>
<evidence type="ECO:0000313" key="1">
    <source>
        <dbReference type="EMBL" id="CAG9703100.1"/>
    </source>
</evidence>
<dbReference type="EMBL" id="CAMTCP010000199">
    <property type="protein sequence ID" value="CAI3583647.1"/>
    <property type="molecule type" value="Genomic_DNA"/>
</dbReference>
<dbReference type="Proteomes" id="UP000431451">
    <property type="component" value="Unassembled WGS sequence"/>
</dbReference>
<dbReference type="EMBL" id="UWJD01000001">
    <property type="protein sequence ID" value="VCT82484.1"/>
    <property type="molecule type" value="Genomic_DNA"/>
</dbReference>
<reference evidence="3 4" key="1">
    <citation type="submission" date="2018-06" db="EMBL/GenBank/DDBJ databases">
        <authorList>
            <consortium name="IHU Genomes"/>
        </authorList>
    </citation>
    <scope>NUCLEOTIDE SEQUENCE [LARGE SCALE GENOMIC DNA]</scope>
    <source>
        <strain evidence="3 4">NEC25</strain>
    </source>
</reference>
<dbReference type="Proteomes" id="UP000789738">
    <property type="component" value="Unassembled WGS sequence"/>
</dbReference>
<reference evidence="2" key="3">
    <citation type="submission" date="2022-10" db="EMBL/GenBank/DDBJ databases">
        <authorList>
            <person name="Aires J."/>
            <person name="Mesa V."/>
        </authorList>
    </citation>
    <scope>NUCLEOTIDE SEQUENCE</scope>
    <source>
        <strain evidence="2">Clostridium neonatale JD116</strain>
    </source>
</reference>
<evidence type="ECO:0000313" key="2">
    <source>
        <dbReference type="EMBL" id="CAI3583647.1"/>
    </source>
</evidence>
<dbReference type="EMBL" id="CAKJVE010000004">
    <property type="protein sequence ID" value="CAG9703100.1"/>
    <property type="molecule type" value="Genomic_DNA"/>
</dbReference>
<dbReference type="Gene3D" id="1.20.120.30">
    <property type="entry name" value="Aspartate receptor, ligand-binding domain"/>
    <property type="match status" value="1"/>
</dbReference>
<reference evidence="1" key="2">
    <citation type="submission" date="2021-10" db="EMBL/GenBank/DDBJ databases">
        <authorList>
            <person name="Mesa V."/>
        </authorList>
    </citation>
    <scope>NUCLEOTIDE SEQUENCE</scope>
    <source>
        <strain evidence="1">CC3_PB</strain>
    </source>
</reference>
<proteinExistence type="predicted"/>